<evidence type="ECO:0000313" key="1">
    <source>
        <dbReference type="EMBL" id="MBZ1350813.1"/>
    </source>
</evidence>
<dbReference type="NCBIfam" id="TIGR03643">
    <property type="entry name" value="TIGR03643 family protein"/>
    <property type="match status" value="1"/>
</dbReference>
<evidence type="ECO:0000313" key="2">
    <source>
        <dbReference type="Proteomes" id="UP000739565"/>
    </source>
</evidence>
<dbReference type="Pfam" id="PF10985">
    <property type="entry name" value="DUF2805"/>
    <property type="match status" value="1"/>
</dbReference>
<keyword evidence="2" id="KW-1185">Reference proteome</keyword>
<protein>
    <submittedName>
        <fullName evidence="1">TIGR03643 family protein</fullName>
    </submittedName>
</protein>
<reference evidence="1" key="1">
    <citation type="submission" date="2021-07" db="EMBL/GenBank/DDBJ databases">
        <title>New genus and species of the family Alcaligenaceae.</title>
        <authorList>
            <person name="Hahn M.W."/>
        </authorList>
    </citation>
    <scope>NUCLEOTIDE SEQUENCE</scope>
    <source>
        <strain evidence="1">LF4-65</strain>
    </source>
</reference>
<name>A0A953NAN3_9BURK</name>
<dbReference type="EMBL" id="JAHXRI010000007">
    <property type="protein sequence ID" value="MBZ1350813.1"/>
    <property type="molecule type" value="Genomic_DNA"/>
</dbReference>
<gene>
    <name evidence="1" type="ORF">KZZ10_09160</name>
</gene>
<dbReference type="AlphaFoldDB" id="A0A953NAN3"/>
<organism evidence="1 2">
    <name type="scientific">Zwartia hollandica</name>
    <dbReference type="NCBI Taxonomy" id="324606"/>
    <lineage>
        <taxon>Bacteria</taxon>
        <taxon>Pseudomonadati</taxon>
        <taxon>Pseudomonadota</taxon>
        <taxon>Betaproteobacteria</taxon>
        <taxon>Burkholderiales</taxon>
        <taxon>Alcaligenaceae</taxon>
        <taxon>Zwartia</taxon>
    </lineage>
</organism>
<accession>A0A953NAN3</accession>
<comment type="caution">
    <text evidence="1">The sequence shown here is derived from an EMBL/GenBank/DDBJ whole genome shotgun (WGS) entry which is preliminary data.</text>
</comment>
<proteinExistence type="predicted"/>
<sequence>MSLPRRFGIVAQERILRGGSSSNTSKSESYSLNRNALPTCWPRKHLNGKARFGLSEKPHILNTSSHISRVIEMAWEDRTPFEAIATQFGLNEAEVIKLMRRELKRSSFRLWRERVSGRHTKHLALKPASMVHEYRHVARLGNR</sequence>
<dbReference type="Proteomes" id="UP000739565">
    <property type="component" value="Unassembled WGS sequence"/>
</dbReference>
<dbReference type="InterPro" id="IPR019882">
    <property type="entry name" value="CHP03643"/>
</dbReference>